<evidence type="ECO:0000256" key="2">
    <source>
        <dbReference type="ARBA" id="ARBA00008610"/>
    </source>
</evidence>
<keyword evidence="4 8" id="KW-0732">Signal</keyword>
<evidence type="ECO:0000256" key="1">
    <source>
        <dbReference type="ARBA" id="ARBA00004193"/>
    </source>
</evidence>
<comment type="subcellular location">
    <subcellularLocation>
        <location evidence="1">Cell membrane</location>
        <topology evidence="1">Lipid-anchor</topology>
    </subcellularLocation>
</comment>
<keyword evidence="6" id="KW-0449">Lipoprotein</keyword>
<dbReference type="InterPro" id="IPR003760">
    <property type="entry name" value="PnrA-like"/>
</dbReference>
<evidence type="ECO:0000313" key="10">
    <source>
        <dbReference type="EMBL" id="EFH92774.1"/>
    </source>
</evidence>
<keyword evidence="3" id="KW-1003">Cell membrane</keyword>
<dbReference type="Gene3D" id="3.40.50.2300">
    <property type="match status" value="2"/>
</dbReference>
<dbReference type="CDD" id="cd06354">
    <property type="entry name" value="PBP1_PrnA-like"/>
    <property type="match status" value="1"/>
</dbReference>
<dbReference type="PROSITE" id="PS51257">
    <property type="entry name" value="PROKAR_LIPOPROTEIN"/>
    <property type="match status" value="1"/>
</dbReference>
<comment type="caution">
    <text evidence="10">The sequence shown here is derived from an EMBL/GenBank/DDBJ whole genome shotgun (WGS) entry which is preliminary data.</text>
</comment>
<name>D6SBC4_FINMA</name>
<evidence type="ECO:0000256" key="8">
    <source>
        <dbReference type="SAM" id="SignalP"/>
    </source>
</evidence>
<evidence type="ECO:0000256" key="7">
    <source>
        <dbReference type="SAM" id="MobiDB-lite"/>
    </source>
</evidence>
<organism evidence="10">
    <name type="scientific">Finegoldia magna ATCC 53516</name>
    <dbReference type="NCBI Taxonomy" id="525282"/>
    <lineage>
        <taxon>Bacteria</taxon>
        <taxon>Bacillati</taxon>
        <taxon>Bacillota</taxon>
        <taxon>Tissierellia</taxon>
        <taxon>Tissierellales</taxon>
        <taxon>Peptoniphilaceae</taxon>
        <taxon>Finegoldia</taxon>
    </lineage>
</organism>
<dbReference type="PANTHER" id="PTHR34296:SF2">
    <property type="entry name" value="ABC TRANSPORTER GUANOSINE-BINDING PROTEIN NUPN"/>
    <property type="match status" value="1"/>
</dbReference>
<dbReference type="EMBL" id="ACHM02000003">
    <property type="protein sequence ID" value="EFH92774.1"/>
    <property type="molecule type" value="Genomic_DNA"/>
</dbReference>
<protein>
    <submittedName>
        <fullName evidence="10">Basic membrane protein</fullName>
    </submittedName>
</protein>
<gene>
    <name evidence="10" type="ORF">HMPREF0391_11746</name>
</gene>
<proteinExistence type="inferred from homology"/>
<feature type="domain" description="ABC transporter substrate-binding protein PnrA-like" evidence="9">
    <location>
        <begin position="58"/>
        <end position="358"/>
    </location>
</feature>
<comment type="similarity">
    <text evidence="2">Belongs to the BMP lipoprotein family.</text>
</comment>
<dbReference type="SUPFAM" id="SSF53822">
    <property type="entry name" value="Periplasmic binding protein-like I"/>
    <property type="match status" value="1"/>
</dbReference>
<dbReference type="STRING" id="525282.HMPREF0391_11746"/>
<dbReference type="GO" id="GO:0005886">
    <property type="term" value="C:plasma membrane"/>
    <property type="evidence" value="ECO:0007669"/>
    <property type="project" value="UniProtKB-SubCell"/>
</dbReference>
<dbReference type="InterPro" id="IPR028082">
    <property type="entry name" value="Peripla_BP_I"/>
</dbReference>
<evidence type="ECO:0000256" key="5">
    <source>
        <dbReference type="ARBA" id="ARBA00023136"/>
    </source>
</evidence>
<keyword evidence="5" id="KW-0472">Membrane</keyword>
<accession>D6SBC4</accession>
<dbReference type="AlphaFoldDB" id="D6SBC4"/>
<sequence length="368" mass="40481">MLLQKFKEDIMSKVYKKIIALFLCLSMVFATACGGAGKDSSDNGKSSDTNEKKEKVKVTMVTDQGGINDKSFNQSAYEGFENAKKEGWLDYRYIESHKEAEYAPNMETALDDESDVIFTIGYALFKATDGAAKENTDQKYAIIDNANVEKRPNMIGVLFADNENSFLVGYIAGMTTKTNKVGFVGGMKSDVIDRFEYGFKAGVKEAERQKKQPIEFQSQYADSYAAPDKGKSIANLMYQKGVDVIFHAAGGTGYGVIQAAIDNNKYVIGVDRDQSADAPKNMLVSTVKGVNVAVQKISKDLKDGKFEGGSTVTYSLKDGDAVDIAYAKNDLVAQEVKDKVESLKNDIKEGKIKVPQNEKEFTEFGFDK</sequence>
<dbReference type="InterPro" id="IPR050957">
    <property type="entry name" value="BMP_lipoprotein"/>
</dbReference>
<dbReference type="eggNOG" id="COG1744">
    <property type="taxonomic scope" value="Bacteria"/>
</dbReference>
<evidence type="ECO:0000259" key="9">
    <source>
        <dbReference type="Pfam" id="PF02608"/>
    </source>
</evidence>
<evidence type="ECO:0000256" key="6">
    <source>
        <dbReference type="ARBA" id="ARBA00023288"/>
    </source>
</evidence>
<feature type="signal peptide" evidence="8">
    <location>
        <begin position="1"/>
        <end position="32"/>
    </location>
</feature>
<feature type="chain" id="PRO_5038696503" evidence="8">
    <location>
        <begin position="33"/>
        <end position="368"/>
    </location>
</feature>
<dbReference type="Pfam" id="PF02608">
    <property type="entry name" value="Bmp"/>
    <property type="match status" value="1"/>
</dbReference>
<dbReference type="Proteomes" id="UP000004063">
    <property type="component" value="Chromosome"/>
</dbReference>
<feature type="region of interest" description="Disordered" evidence="7">
    <location>
        <begin position="36"/>
        <end position="55"/>
    </location>
</feature>
<evidence type="ECO:0000256" key="3">
    <source>
        <dbReference type="ARBA" id="ARBA00022475"/>
    </source>
</evidence>
<reference evidence="10" key="1">
    <citation type="submission" date="2010-05" db="EMBL/GenBank/DDBJ databases">
        <authorList>
            <person name="Muzny D."/>
            <person name="Qin X."/>
            <person name="Buhay C."/>
            <person name="Dugan-Rocha S."/>
            <person name="Ding Y."/>
            <person name="Chen G."/>
            <person name="Hawes A."/>
            <person name="Holder M."/>
            <person name="Jhangiani S."/>
            <person name="Johnson A."/>
            <person name="Khan Z."/>
            <person name="Li Z."/>
            <person name="Liu W."/>
            <person name="Liu X."/>
            <person name="Perez L."/>
            <person name="Shen H."/>
            <person name="Wang Q."/>
            <person name="Watt J."/>
            <person name="Xi L."/>
            <person name="Xin Y."/>
            <person name="Zhou J."/>
            <person name="Deng J."/>
            <person name="Jiang H."/>
            <person name="Liu Y."/>
            <person name="Qu J."/>
            <person name="Song X.-Z."/>
            <person name="Zhang L."/>
            <person name="Villasana D."/>
            <person name="Johnson A."/>
            <person name="Liu J."/>
            <person name="Liyanage D."/>
            <person name="Lorensuhewa L."/>
            <person name="Robinson T."/>
            <person name="Song A."/>
            <person name="Song B.-B."/>
            <person name="Dinh H."/>
            <person name="Thornton R."/>
            <person name="Coyle M."/>
            <person name="Francisco L."/>
            <person name="Jackson L."/>
            <person name="Javaid M."/>
            <person name="Korchina V."/>
            <person name="Kovar C."/>
            <person name="Mata R."/>
            <person name="Mathew T."/>
            <person name="Ngo R."/>
            <person name="Nguyen L."/>
            <person name="Nguyen N."/>
            <person name="Okwuonu G."/>
            <person name="Ongeri F."/>
            <person name="Pham C."/>
            <person name="Simmons D."/>
            <person name="Wilczek-Boney K."/>
            <person name="Hale W."/>
            <person name="Jakkamsetti A."/>
            <person name="Pham P."/>
            <person name="Ruth R."/>
            <person name="San Lucas F."/>
            <person name="Warren J."/>
            <person name="Zhang J."/>
            <person name="Zhao Z."/>
            <person name="Zhou C."/>
            <person name="Zhu D."/>
            <person name="Lee S."/>
            <person name="Bess C."/>
            <person name="Blankenburg K."/>
            <person name="Forbes L."/>
            <person name="Fu Q."/>
            <person name="Gubbala S."/>
            <person name="Hirani K."/>
            <person name="Jayaseelan J.C."/>
            <person name="Lara F."/>
            <person name="Munidasa M."/>
            <person name="Palculict T."/>
            <person name="Patil S."/>
            <person name="Pu L.-L."/>
            <person name="Saada N."/>
            <person name="Tang L."/>
            <person name="Weissenberger G."/>
            <person name="Zhu Y."/>
            <person name="Hemphill L."/>
            <person name="Shang Y."/>
            <person name="Youmans B."/>
            <person name="Ayvaz T."/>
            <person name="Ross M."/>
            <person name="Santibanez J."/>
            <person name="Aqrawi P."/>
            <person name="Gross S."/>
            <person name="Joshi V."/>
            <person name="Fowler G."/>
            <person name="Nazareth L."/>
            <person name="Reid J."/>
            <person name="Worley K."/>
            <person name="Petrosino J."/>
            <person name="Highlander S."/>
            <person name="Gibbs R."/>
        </authorList>
    </citation>
    <scope>NUCLEOTIDE SEQUENCE [LARGE SCALE GENOMIC DNA]</scope>
    <source>
        <strain evidence="10">ATCC 53516</strain>
    </source>
</reference>
<dbReference type="PANTHER" id="PTHR34296">
    <property type="entry name" value="TRANSCRIPTIONAL ACTIVATOR PROTEIN MED"/>
    <property type="match status" value="1"/>
</dbReference>
<dbReference type="HOGENOM" id="CLU_038813_0_2_9"/>
<evidence type="ECO:0000256" key="4">
    <source>
        <dbReference type="ARBA" id="ARBA00022729"/>
    </source>
</evidence>